<reference evidence="2" key="1">
    <citation type="submission" date="2015-09" db="EMBL/GenBank/DDBJ databases">
        <authorList>
            <person name="Rodrigo-Torres L."/>
            <person name="Arahal D.R."/>
        </authorList>
    </citation>
    <scope>NUCLEOTIDE SEQUENCE [LARGE SCALE GENOMIC DNA]</scope>
    <source>
        <strain evidence="2">CECT 4293</strain>
    </source>
</reference>
<dbReference type="EMBL" id="CYPS01000067">
    <property type="protein sequence ID" value="CUH45757.1"/>
    <property type="molecule type" value="Genomic_DNA"/>
</dbReference>
<dbReference type="Proteomes" id="UP000050786">
    <property type="component" value="Unassembled WGS sequence"/>
</dbReference>
<name>A0A0P1EAE2_9RHOB</name>
<sequence>MRNPFSLCMRLGEMPGIRNWPLQWRISVTAIRLGGGLLFGTPWPYASATRSKMLVAMKKTLLSTIAVFTLAACEDPYNRSGVGFTGIDGEPRTLSDVPGAVSFLPDATNIPAELALLPSIPVVSDQTEAEKVARVAIDNGGRSDTNSVVLTGSDMNLFLSTVSVNGTLFGVLRTENNSTRVDNNVGAAFGQNAEQFTGCLPAGDVFRKGSSSRSSGFAVALNCS</sequence>
<gene>
    <name evidence="1" type="ORF">RUM4293_04674</name>
</gene>
<proteinExistence type="predicted"/>
<accession>A0A0P1EAE2</accession>
<protein>
    <submittedName>
        <fullName evidence="1">Uncharacterized protein</fullName>
    </submittedName>
</protein>
<evidence type="ECO:0000313" key="2">
    <source>
        <dbReference type="Proteomes" id="UP000050786"/>
    </source>
</evidence>
<organism evidence="1 2">
    <name type="scientific">Ruegeria atlantica</name>
    <dbReference type="NCBI Taxonomy" id="81569"/>
    <lineage>
        <taxon>Bacteria</taxon>
        <taxon>Pseudomonadati</taxon>
        <taxon>Pseudomonadota</taxon>
        <taxon>Alphaproteobacteria</taxon>
        <taxon>Rhodobacterales</taxon>
        <taxon>Roseobacteraceae</taxon>
        <taxon>Ruegeria</taxon>
    </lineage>
</organism>
<evidence type="ECO:0000313" key="1">
    <source>
        <dbReference type="EMBL" id="CUH45757.1"/>
    </source>
</evidence>
<keyword evidence="2" id="KW-1185">Reference proteome</keyword>
<dbReference type="AlphaFoldDB" id="A0A0P1EAE2"/>